<sequence>MIIFIVPIKSAQISSNWEVFSILVERTMKSICQQTNDNFKVVAVCHEIPELNYQHPSLEFIQVDFAPPTPENIQKLQSDDPLNYRNAAKEADKAKKIMFGVEYSKKYKASHYMVVDADDCISSNIVQFVEGDSSDVPGWFFKKGFIYNEGSNIIFLNKNTFNVLCGTCIVIKSEYVNQLLQDKPYPLFNHDFTELSTGEKMQPLPFPGAIYSIGNTENYCSTPEAVKKMNSYNFLTKDFYENIIRKLMKYRVKLVTERLRKEFGLTKLDFTSVFKK</sequence>
<dbReference type="Proteomes" id="UP000618952">
    <property type="component" value="Unassembled WGS sequence"/>
</dbReference>
<organism evidence="1 2">
    <name type="scientific">Arenibacter arenosicollis</name>
    <dbReference type="NCBI Taxonomy" id="2762274"/>
    <lineage>
        <taxon>Bacteria</taxon>
        <taxon>Pseudomonadati</taxon>
        <taxon>Bacteroidota</taxon>
        <taxon>Flavobacteriia</taxon>
        <taxon>Flavobacteriales</taxon>
        <taxon>Flavobacteriaceae</taxon>
        <taxon>Arenibacter</taxon>
    </lineage>
</organism>
<dbReference type="EMBL" id="JACLHY010000005">
    <property type="protein sequence ID" value="MBC8767858.1"/>
    <property type="molecule type" value="Genomic_DNA"/>
</dbReference>
<dbReference type="InterPro" id="IPR029044">
    <property type="entry name" value="Nucleotide-diphossugar_trans"/>
</dbReference>
<name>A0ABR7QKZ1_9FLAO</name>
<evidence type="ECO:0000313" key="2">
    <source>
        <dbReference type="Proteomes" id="UP000618952"/>
    </source>
</evidence>
<keyword evidence="2" id="KW-1185">Reference proteome</keyword>
<gene>
    <name evidence="1" type="ORF">H4O18_07635</name>
</gene>
<comment type="caution">
    <text evidence="1">The sequence shown here is derived from an EMBL/GenBank/DDBJ whole genome shotgun (WGS) entry which is preliminary data.</text>
</comment>
<reference evidence="1 2" key="1">
    <citation type="submission" date="2020-08" db="EMBL/GenBank/DDBJ databases">
        <title>Arenibacter gaetbuli sp. nov., isolated from a sand dune.</title>
        <authorList>
            <person name="Park S."/>
            <person name="Yoon J.-H."/>
        </authorList>
    </citation>
    <scope>NUCLEOTIDE SEQUENCE [LARGE SCALE GENOMIC DNA]</scope>
    <source>
        <strain evidence="1 2">BSSL-BM3</strain>
    </source>
</reference>
<proteinExistence type="predicted"/>
<evidence type="ECO:0000313" key="1">
    <source>
        <dbReference type="EMBL" id="MBC8767858.1"/>
    </source>
</evidence>
<dbReference type="SUPFAM" id="SSF53448">
    <property type="entry name" value="Nucleotide-diphospho-sugar transferases"/>
    <property type="match status" value="1"/>
</dbReference>
<accession>A0ABR7QKZ1</accession>
<protein>
    <submittedName>
        <fullName evidence="1">Glycosyltransferase family 2 protein</fullName>
    </submittedName>
</protein>
<dbReference type="RefSeq" id="WP_187583058.1">
    <property type="nucleotide sequence ID" value="NZ_JACLHY010000005.1"/>
</dbReference>